<evidence type="ECO:0000313" key="3">
    <source>
        <dbReference type="Proteomes" id="UP000199062"/>
    </source>
</evidence>
<accession>A0A1I6KSU7</accession>
<keyword evidence="3" id="KW-1185">Reference proteome</keyword>
<dbReference type="Proteomes" id="UP000199062">
    <property type="component" value="Unassembled WGS sequence"/>
</dbReference>
<dbReference type="Pfam" id="PF13360">
    <property type="entry name" value="PQQ_2"/>
    <property type="match status" value="1"/>
</dbReference>
<gene>
    <name evidence="2" type="ORF">SAMN05216559_1490</name>
</gene>
<evidence type="ECO:0000313" key="2">
    <source>
        <dbReference type="EMBL" id="SFR94286.1"/>
    </source>
</evidence>
<dbReference type="PROSITE" id="PS51257">
    <property type="entry name" value="PROKAR_LIPOPROTEIN"/>
    <property type="match status" value="1"/>
</dbReference>
<dbReference type="RefSeq" id="WP_177227241.1">
    <property type="nucleotide sequence ID" value="NZ_FOZK01000001.1"/>
</dbReference>
<dbReference type="PANTHER" id="PTHR34512:SF30">
    <property type="entry name" value="OUTER MEMBRANE PROTEIN ASSEMBLY FACTOR BAMB"/>
    <property type="match status" value="1"/>
</dbReference>
<dbReference type="EMBL" id="FOZK01000001">
    <property type="protein sequence ID" value="SFR94286.1"/>
    <property type="molecule type" value="Genomic_DNA"/>
</dbReference>
<feature type="domain" description="Pyrrolo-quinoline quinone repeat" evidence="1">
    <location>
        <begin position="65"/>
        <end position="198"/>
    </location>
</feature>
<proteinExistence type="predicted"/>
<protein>
    <submittedName>
        <fullName evidence="2">Outer membrane protein assembly factor BamB, contains PQQ-like beta-propeller repeat</fullName>
    </submittedName>
</protein>
<dbReference type="SUPFAM" id="SSF50998">
    <property type="entry name" value="Quinoprotein alcohol dehydrogenase-like"/>
    <property type="match status" value="1"/>
</dbReference>
<organism evidence="2 3">
    <name type="scientific">Halomicrobium zhouii</name>
    <dbReference type="NCBI Taxonomy" id="767519"/>
    <lineage>
        <taxon>Archaea</taxon>
        <taxon>Methanobacteriati</taxon>
        <taxon>Methanobacteriota</taxon>
        <taxon>Stenosarchaea group</taxon>
        <taxon>Halobacteria</taxon>
        <taxon>Halobacteriales</taxon>
        <taxon>Haloarculaceae</taxon>
        <taxon>Halomicrobium</taxon>
    </lineage>
</organism>
<dbReference type="PROSITE" id="PS51318">
    <property type="entry name" value="TAT"/>
    <property type="match status" value="1"/>
</dbReference>
<dbReference type="InterPro" id="IPR018391">
    <property type="entry name" value="PQQ_b-propeller_rpt"/>
</dbReference>
<dbReference type="Gene3D" id="2.40.128.630">
    <property type="match status" value="2"/>
</dbReference>
<reference evidence="2 3" key="1">
    <citation type="submission" date="2016-10" db="EMBL/GenBank/DDBJ databases">
        <authorList>
            <person name="de Groot N.N."/>
        </authorList>
    </citation>
    <scope>NUCLEOTIDE SEQUENCE [LARGE SCALE GENOMIC DNA]</scope>
    <source>
        <strain evidence="2 3">CGMCC 1.10457</strain>
    </source>
</reference>
<dbReference type="PANTHER" id="PTHR34512">
    <property type="entry name" value="CELL SURFACE PROTEIN"/>
    <property type="match status" value="1"/>
</dbReference>
<dbReference type="InterPro" id="IPR011047">
    <property type="entry name" value="Quinoprotein_ADH-like_sf"/>
</dbReference>
<dbReference type="SMART" id="SM00564">
    <property type="entry name" value="PQQ"/>
    <property type="match status" value="4"/>
</dbReference>
<name>A0A1I6KSU7_9EURY</name>
<dbReference type="AlphaFoldDB" id="A0A1I6KSU7"/>
<evidence type="ECO:0000259" key="1">
    <source>
        <dbReference type="Pfam" id="PF13360"/>
    </source>
</evidence>
<dbReference type="OrthoDB" id="136681at2157"/>
<dbReference type="InterPro" id="IPR006311">
    <property type="entry name" value="TAT_signal"/>
</dbReference>
<dbReference type="STRING" id="767519.SAMN05216559_1490"/>
<dbReference type="Gene3D" id="2.40.10.480">
    <property type="match status" value="1"/>
</dbReference>
<dbReference type="InterPro" id="IPR002372">
    <property type="entry name" value="PQQ_rpt_dom"/>
</dbReference>
<sequence>MPSRRAFLSGVGAVTITATAGCLDGATPYYAGQDDPDTSWWPQPTFDRYGTCYNPQSVGPTDGVSERWSVEISSPSARPVVADGTALLPTADGVVAVSAATGDEQWRERGDDDDPVLWPRDVLVHDGTVYVAVIGETGIYALDLETGERRWTFSEPDHGVQTLLIEPRDGYPMLFAGAHDTVYGLDPETGERRWRREVFGEVMGLVLGIPELLVATQGGELYALSRDDGKGYWRRNFHGMCTALGTTTWGGPYVSFFGGPTYRLDDYGKIEWRADSYTRGSFVLTGDTIFTAGHRLQARKSSGGDERWTAGETTDCGPAAAGETVYAASDTAVTAYRFDGGTGVGPLRTSAKRWSHEVEGRPAKGIAVADGAVFVLTEGGNETSSMAYALESA</sequence>